<feature type="compositionally biased region" description="Low complexity" evidence="1">
    <location>
        <begin position="450"/>
        <end position="474"/>
    </location>
</feature>
<feature type="compositionally biased region" description="Low complexity" evidence="1">
    <location>
        <begin position="844"/>
        <end position="863"/>
    </location>
</feature>
<feature type="compositionally biased region" description="Gly residues" evidence="1">
    <location>
        <begin position="924"/>
        <end position="935"/>
    </location>
</feature>
<dbReference type="KEGG" id="cre:CHLRE_10g438250v5"/>
<dbReference type="EMBL" id="CM008971">
    <property type="protein sequence ID" value="PNW77476.1"/>
    <property type="molecule type" value="Genomic_DNA"/>
</dbReference>
<dbReference type="Gramene" id="PNW77476">
    <property type="protein sequence ID" value="PNW77476"/>
    <property type="gene ID" value="CHLRE_10g438250v5"/>
</dbReference>
<keyword evidence="3" id="KW-1185">Reference proteome</keyword>
<accession>A0A2K3DAC0</accession>
<feature type="region of interest" description="Disordered" evidence="1">
    <location>
        <begin position="413"/>
        <end position="485"/>
    </location>
</feature>
<evidence type="ECO:0000313" key="3">
    <source>
        <dbReference type="Proteomes" id="UP000006906"/>
    </source>
</evidence>
<feature type="region of interest" description="Disordered" evidence="1">
    <location>
        <begin position="592"/>
        <end position="613"/>
    </location>
</feature>
<dbReference type="Proteomes" id="UP000006906">
    <property type="component" value="Chromosome 10"/>
</dbReference>
<dbReference type="STRING" id="3055.A0A2K3DAC0"/>
<evidence type="ECO:0000313" key="2">
    <source>
        <dbReference type="EMBL" id="PNW77476.1"/>
    </source>
</evidence>
<gene>
    <name evidence="2" type="ORF">CHLRE_10g438250v5</name>
</gene>
<sequence length="1065" mass="104803">MSARGAKFPFGTTRQSAGYALEITVHPGPQHIRVRPPAALGGGGSHGCWPTTAFQALLVASEYCAAVQELLSWAFPSPAWDDYKPMVAQFAAEFISSAAPVPVSAATAPAGAQLDPVLLHCSHSLWSNFTFLYFHGTRDLNLEGLGTETRQAAQWLKRLVGDRGWAPDGLVFSAARTWTEASKARLAPLFPTVPGFTTPAPAPLSATGGTPAEVQALHQRTWAGCPERELVERVEKGGGDGPYYPVYPYRITSGYAANRIKFTMQRVSAPRSIKGSCGVPADYGQSHNCALGYLLLADVMQAFNQASKQWGNSDGADDVTTIDHFINNVLLHDTKPLLNLHGITRYGTFLAGCALGWVPALEQVRGWVKAAADALPEVAAGNTPPQLVLPASLTPAVIQAMAAVVQQVPVAAAQPQPQPPQPQVPQPQLQLPQPTAAQPQQQPLQPPQQPHLAHVVQLPNAASGGSIVSGPPTGSSGGSGTGRSPFAALQQAHQQLQAPTLVPPPHAAGVAAGAAGGPGPQLPQLPDLPQLPPAPAHPESSPSAEDVAGGMSNMSLDGPTFGDETLAALAADMRSLKEADLAGMGRQHSAALAAHAGHAGPGPSPLGPNGPAAAVGTAGSLGGVGAKGGEGVAAATATAGPFSALAVMNQLQGFGAPGPSGRTVTTSAPGPLQQPQHLPHNAAQAHAQQLLLQQQQAQAAKAAAATAVAKVVELLGSASNIMAQLAAAPAHVLEPSVQARLGALVRGQEEALRAFRLEFNLPAGGPGVLAGAAAAGPSASGGGGGAWPPAEPSHGLPGPTAVASAGSAGAPLPPPGPHAPTAGGAAGVPGRASGSPFERLVRMPGTAGATAPAGQGQQQPALSAGGGSSGGGRNSLPGLVPGAFGAAAPAATAAVAAAPSALKLDLPQGAAEPGTAQPQNPVAGAGGGPAAGPGPAGASPPSSGGAPASSGSAGNISGSTLGLLGAFGENTAGGDNMSLMLQLMEGGTGGGETLGGGNVSLMSLGNDSLLGLDGNGTLGLGLGQAGVDAMGSEGVLINTAGAAAGGGGMEAQGVGAGAGPGPAGH</sequence>
<feature type="compositionally biased region" description="Low complexity" evidence="1">
    <location>
        <begin position="936"/>
        <end position="953"/>
    </location>
</feature>
<feature type="region of interest" description="Disordered" evidence="1">
    <location>
        <begin position="908"/>
        <end position="953"/>
    </location>
</feature>
<name>A0A2K3DAC0_CHLRE</name>
<protein>
    <submittedName>
        <fullName evidence="2">Uncharacterized protein</fullName>
    </submittedName>
</protein>
<evidence type="ECO:0000256" key="1">
    <source>
        <dbReference type="SAM" id="MobiDB-lite"/>
    </source>
</evidence>
<dbReference type="OMA" id="SAFRIWA"/>
<feature type="region of interest" description="Disordered" evidence="1">
    <location>
        <begin position="500"/>
        <end position="559"/>
    </location>
</feature>
<feature type="compositionally biased region" description="Pro residues" evidence="1">
    <location>
        <begin position="416"/>
        <end position="425"/>
    </location>
</feature>
<feature type="compositionally biased region" description="Low complexity" evidence="1">
    <location>
        <begin position="797"/>
        <end position="810"/>
    </location>
</feature>
<feature type="compositionally biased region" description="Gly residues" evidence="1">
    <location>
        <begin position="864"/>
        <end position="873"/>
    </location>
</feature>
<dbReference type="GeneID" id="66055019"/>
<dbReference type="AlphaFoldDB" id="A0A2K3DAC0"/>
<feature type="region of interest" description="Disordered" evidence="1">
    <location>
        <begin position="774"/>
        <end position="874"/>
    </location>
</feature>
<feature type="compositionally biased region" description="Low complexity" evidence="1">
    <location>
        <begin position="426"/>
        <end position="443"/>
    </location>
</feature>
<dbReference type="InParanoid" id="A0A2K3DAC0"/>
<dbReference type="RefSeq" id="XP_042920152.1">
    <property type="nucleotide sequence ID" value="XM_043066755.1"/>
</dbReference>
<dbReference type="OrthoDB" id="544821at2759"/>
<proteinExistence type="predicted"/>
<organism evidence="2 3">
    <name type="scientific">Chlamydomonas reinhardtii</name>
    <name type="common">Chlamydomonas smithii</name>
    <dbReference type="NCBI Taxonomy" id="3055"/>
    <lineage>
        <taxon>Eukaryota</taxon>
        <taxon>Viridiplantae</taxon>
        <taxon>Chlorophyta</taxon>
        <taxon>core chlorophytes</taxon>
        <taxon>Chlorophyceae</taxon>
        <taxon>CS clade</taxon>
        <taxon>Chlamydomonadales</taxon>
        <taxon>Chlamydomonadaceae</taxon>
        <taxon>Chlamydomonas</taxon>
    </lineage>
</organism>
<reference evidence="2 3" key="1">
    <citation type="journal article" date="2007" name="Science">
        <title>The Chlamydomonas genome reveals the evolution of key animal and plant functions.</title>
        <authorList>
            <person name="Merchant S.S."/>
            <person name="Prochnik S.E."/>
            <person name="Vallon O."/>
            <person name="Harris E.H."/>
            <person name="Karpowicz S.J."/>
            <person name="Witman G.B."/>
            <person name="Terry A."/>
            <person name="Salamov A."/>
            <person name="Fritz-Laylin L.K."/>
            <person name="Marechal-Drouard L."/>
            <person name="Marshall W.F."/>
            <person name="Qu L.H."/>
            <person name="Nelson D.R."/>
            <person name="Sanderfoot A.A."/>
            <person name="Spalding M.H."/>
            <person name="Kapitonov V.V."/>
            <person name="Ren Q."/>
            <person name="Ferris P."/>
            <person name="Lindquist E."/>
            <person name="Shapiro H."/>
            <person name="Lucas S.M."/>
            <person name="Grimwood J."/>
            <person name="Schmutz J."/>
            <person name="Cardol P."/>
            <person name="Cerutti H."/>
            <person name="Chanfreau G."/>
            <person name="Chen C.L."/>
            <person name="Cognat V."/>
            <person name="Croft M.T."/>
            <person name="Dent R."/>
            <person name="Dutcher S."/>
            <person name="Fernandez E."/>
            <person name="Fukuzawa H."/>
            <person name="Gonzalez-Ballester D."/>
            <person name="Gonzalez-Halphen D."/>
            <person name="Hallmann A."/>
            <person name="Hanikenne M."/>
            <person name="Hippler M."/>
            <person name="Inwood W."/>
            <person name="Jabbari K."/>
            <person name="Kalanon M."/>
            <person name="Kuras R."/>
            <person name="Lefebvre P.A."/>
            <person name="Lemaire S.D."/>
            <person name="Lobanov A.V."/>
            <person name="Lohr M."/>
            <person name="Manuell A."/>
            <person name="Meier I."/>
            <person name="Mets L."/>
            <person name="Mittag M."/>
            <person name="Mittelmeier T."/>
            <person name="Moroney J.V."/>
            <person name="Moseley J."/>
            <person name="Napoli C."/>
            <person name="Nedelcu A.M."/>
            <person name="Niyogi K."/>
            <person name="Novoselov S.V."/>
            <person name="Paulsen I.T."/>
            <person name="Pazour G."/>
            <person name="Purton S."/>
            <person name="Ral J.P."/>
            <person name="Riano-Pachon D.M."/>
            <person name="Riekhof W."/>
            <person name="Rymarquis L."/>
            <person name="Schroda M."/>
            <person name="Stern D."/>
            <person name="Umen J."/>
            <person name="Willows R."/>
            <person name="Wilson N."/>
            <person name="Zimmer S.L."/>
            <person name="Allmer J."/>
            <person name="Balk J."/>
            <person name="Bisova K."/>
            <person name="Chen C.J."/>
            <person name="Elias M."/>
            <person name="Gendler K."/>
            <person name="Hauser C."/>
            <person name="Lamb M.R."/>
            <person name="Ledford H."/>
            <person name="Long J.C."/>
            <person name="Minagawa J."/>
            <person name="Page M.D."/>
            <person name="Pan J."/>
            <person name="Pootakham W."/>
            <person name="Roje S."/>
            <person name="Rose A."/>
            <person name="Stahlberg E."/>
            <person name="Terauchi A.M."/>
            <person name="Yang P."/>
            <person name="Ball S."/>
            <person name="Bowler C."/>
            <person name="Dieckmann C.L."/>
            <person name="Gladyshev V.N."/>
            <person name="Green P."/>
            <person name="Jorgensen R."/>
            <person name="Mayfield S."/>
            <person name="Mueller-Roeber B."/>
            <person name="Rajamani S."/>
            <person name="Sayre R.T."/>
            <person name="Brokstein P."/>
            <person name="Dubchak I."/>
            <person name="Goodstein D."/>
            <person name="Hornick L."/>
            <person name="Huang Y.W."/>
            <person name="Jhaveri J."/>
            <person name="Luo Y."/>
            <person name="Martinez D."/>
            <person name="Ngau W.C."/>
            <person name="Otillar B."/>
            <person name="Poliakov A."/>
            <person name="Porter A."/>
            <person name="Szajkowski L."/>
            <person name="Werner G."/>
            <person name="Zhou K."/>
            <person name="Grigoriev I.V."/>
            <person name="Rokhsar D.S."/>
            <person name="Grossman A.R."/>
        </authorList>
    </citation>
    <scope>NUCLEOTIDE SEQUENCE [LARGE SCALE GENOMIC DNA]</scope>
    <source>
        <strain evidence="3">CC-503</strain>
    </source>
</reference>
<feature type="compositionally biased region" description="Low complexity" evidence="1">
    <location>
        <begin position="819"/>
        <end position="836"/>
    </location>
</feature>